<accession>A0A072UXT1</accession>
<reference evidence="2 4" key="1">
    <citation type="journal article" date="2011" name="Nature">
        <title>The Medicago genome provides insight into the evolution of rhizobial symbioses.</title>
        <authorList>
            <person name="Young N.D."/>
            <person name="Debelle F."/>
            <person name="Oldroyd G.E."/>
            <person name="Geurts R."/>
            <person name="Cannon S.B."/>
            <person name="Udvardi M.K."/>
            <person name="Benedito V.A."/>
            <person name="Mayer K.F."/>
            <person name="Gouzy J."/>
            <person name="Schoof H."/>
            <person name="Van de Peer Y."/>
            <person name="Proost S."/>
            <person name="Cook D.R."/>
            <person name="Meyers B.C."/>
            <person name="Spannagl M."/>
            <person name="Cheung F."/>
            <person name="De Mita S."/>
            <person name="Krishnakumar V."/>
            <person name="Gundlach H."/>
            <person name="Zhou S."/>
            <person name="Mudge J."/>
            <person name="Bharti A.K."/>
            <person name="Murray J.D."/>
            <person name="Naoumkina M.A."/>
            <person name="Rosen B."/>
            <person name="Silverstein K.A."/>
            <person name="Tang H."/>
            <person name="Rombauts S."/>
            <person name="Zhao P.X."/>
            <person name="Zhou P."/>
            <person name="Barbe V."/>
            <person name="Bardou P."/>
            <person name="Bechner M."/>
            <person name="Bellec A."/>
            <person name="Berger A."/>
            <person name="Berges H."/>
            <person name="Bidwell S."/>
            <person name="Bisseling T."/>
            <person name="Choisne N."/>
            <person name="Couloux A."/>
            <person name="Denny R."/>
            <person name="Deshpande S."/>
            <person name="Dai X."/>
            <person name="Doyle J.J."/>
            <person name="Dudez A.M."/>
            <person name="Farmer A.D."/>
            <person name="Fouteau S."/>
            <person name="Franken C."/>
            <person name="Gibelin C."/>
            <person name="Gish J."/>
            <person name="Goldstein S."/>
            <person name="Gonzalez A.J."/>
            <person name="Green P.J."/>
            <person name="Hallab A."/>
            <person name="Hartog M."/>
            <person name="Hua A."/>
            <person name="Humphray S.J."/>
            <person name="Jeong D.H."/>
            <person name="Jing Y."/>
            <person name="Jocker A."/>
            <person name="Kenton S.M."/>
            <person name="Kim D.J."/>
            <person name="Klee K."/>
            <person name="Lai H."/>
            <person name="Lang C."/>
            <person name="Lin S."/>
            <person name="Macmil S.L."/>
            <person name="Magdelenat G."/>
            <person name="Matthews L."/>
            <person name="McCorrison J."/>
            <person name="Monaghan E.L."/>
            <person name="Mun J.H."/>
            <person name="Najar F.Z."/>
            <person name="Nicholson C."/>
            <person name="Noirot C."/>
            <person name="O'Bleness M."/>
            <person name="Paule C.R."/>
            <person name="Poulain J."/>
            <person name="Prion F."/>
            <person name="Qin B."/>
            <person name="Qu C."/>
            <person name="Retzel E.F."/>
            <person name="Riddle C."/>
            <person name="Sallet E."/>
            <person name="Samain S."/>
            <person name="Samson N."/>
            <person name="Sanders I."/>
            <person name="Saurat O."/>
            <person name="Scarpelli C."/>
            <person name="Schiex T."/>
            <person name="Segurens B."/>
            <person name="Severin A.J."/>
            <person name="Sherrier D.J."/>
            <person name="Shi R."/>
            <person name="Sims S."/>
            <person name="Singer S.R."/>
            <person name="Sinharoy S."/>
            <person name="Sterck L."/>
            <person name="Viollet A."/>
            <person name="Wang B.B."/>
            <person name="Wang K."/>
            <person name="Wang M."/>
            <person name="Wang X."/>
            <person name="Warfsmann J."/>
            <person name="Weissenbach J."/>
            <person name="White D.D."/>
            <person name="White J.D."/>
            <person name="Wiley G.B."/>
            <person name="Wincker P."/>
            <person name="Xing Y."/>
            <person name="Yang L."/>
            <person name="Yao Z."/>
            <person name="Ying F."/>
            <person name="Zhai J."/>
            <person name="Zhou L."/>
            <person name="Zuber A."/>
            <person name="Denarie J."/>
            <person name="Dixon R.A."/>
            <person name="May G.D."/>
            <person name="Schwartz D.C."/>
            <person name="Rogers J."/>
            <person name="Quetier F."/>
            <person name="Town C.D."/>
            <person name="Roe B.A."/>
        </authorList>
    </citation>
    <scope>NUCLEOTIDE SEQUENCE [LARGE SCALE GENOMIC DNA]</scope>
    <source>
        <strain evidence="2">A17</strain>
        <strain evidence="3 4">cv. Jemalong A17</strain>
    </source>
</reference>
<feature type="compositionally biased region" description="Basic and acidic residues" evidence="1">
    <location>
        <begin position="11"/>
        <end position="36"/>
    </location>
</feature>
<dbReference type="AlphaFoldDB" id="A0A072UXT1"/>
<feature type="compositionally biased region" description="Polar residues" evidence="1">
    <location>
        <begin position="1"/>
        <end position="10"/>
    </location>
</feature>
<evidence type="ECO:0000256" key="1">
    <source>
        <dbReference type="SAM" id="MobiDB-lite"/>
    </source>
</evidence>
<dbReference type="HOGENOM" id="CLU_1770807_0_0_1"/>
<sequence>MQKSILPSSGSDDHQHCHRSERPSPDSTHREVEPPRPTKRKSDHHSEPEHDGIADRDYEHECHQYRRHHHRTKSSSKKSTDAVTNSTSRKSSKPNIKSKSRKSSEPVTKSLSMAAQATTTELAAAAAATDRKQKASVFINGSINRRH</sequence>
<evidence type="ECO:0000313" key="2">
    <source>
        <dbReference type="EMBL" id="KEH33868.1"/>
    </source>
</evidence>
<name>A0A072UXT1_MEDTR</name>
<feature type="compositionally biased region" description="Basic and acidic residues" evidence="1">
    <location>
        <begin position="44"/>
        <end position="64"/>
    </location>
</feature>
<dbReference type="Proteomes" id="UP000002051">
    <property type="component" value="Chromosome 3"/>
</dbReference>
<organism evidence="2 4">
    <name type="scientific">Medicago truncatula</name>
    <name type="common">Barrel medic</name>
    <name type="synonym">Medicago tribuloides</name>
    <dbReference type="NCBI Taxonomy" id="3880"/>
    <lineage>
        <taxon>Eukaryota</taxon>
        <taxon>Viridiplantae</taxon>
        <taxon>Streptophyta</taxon>
        <taxon>Embryophyta</taxon>
        <taxon>Tracheophyta</taxon>
        <taxon>Spermatophyta</taxon>
        <taxon>Magnoliopsida</taxon>
        <taxon>eudicotyledons</taxon>
        <taxon>Gunneridae</taxon>
        <taxon>Pentapetalae</taxon>
        <taxon>rosids</taxon>
        <taxon>fabids</taxon>
        <taxon>Fabales</taxon>
        <taxon>Fabaceae</taxon>
        <taxon>Papilionoideae</taxon>
        <taxon>50 kb inversion clade</taxon>
        <taxon>NPAAA clade</taxon>
        <taxon>Hologalegina</taxon>
        <taxon>IRL clade</taxon>
        <taxon>Trifolieae</taxon>
        <taxon>Medicago</taxon>
    </lineage>
</organism>
<dbReference type="EMBL" id="CM001219">
    <property type="protein sequence ID" value="KEH33868.1"/>
    <property type="molecule type" value="Genomic_DNA"/>
</dbReference>
<feature type="compositionally biased region" description="Basic residues" evidence="1">
    <location>
        <begin position="65"/>
        <end position="76"/>
    </location>
</feature>
<reference evidence="3" key="3">
    <citation type="submission" date="2015-04" db="UniProtKB">
        <authorList>
            <consortium name="EnsemblPlants"/>
        </authorList>
    </citation>
    <scope>IDENTIFICATION</scope>
    <source>
        <strain evidence="3">cv. Jemalong A17</strain>
    </source>
</reference>
<feature type="compositionally biased region" description="Basic residues" evidence="1">
    <location>
        <begin position="90"/>
        <end position="101"/>
    </location>
</feature>
<evidence type="ECO:0000313" key="3">
    <source>
        <dbReference type="EnsemblPlants" id="KEH33868"/>
    </source>
</evidence>
<dbReference type="EnsemblPlants" id="KEH33868">
    <property type="protein sequence ID" value="KEH33868"/>
    <property type="gene ID" value="MTR_3g053090"/>
</dbReference>
<keyword evidence="4" id="KW-1185">Reference proteome</keyword>
<proteinExistence type="predicted"/>
<gene>
    <name evidence="2" type="ordered locus">MTR_3g053090</name>
</gene>
<reference evidence="2 4" key="2">
    <citation type="journal article" date="2014" name="BMC Genomics">
        <title>An improved genome release (version Mt4.0) for the model legume Medicago truncatula.</title>
        <authorList>
            <person name="Tang H."/>
            <person name="Krishnakumar V."/>
            <person name="Bidwell S."/>
            <person name="Rosen B."/>
            <person name="Chan A."/>
            <person name="Zhou S."/>
            <person name="Gentzbittel L."/>
            <person name="Childs K.L."/>
            <person name="Yandell M."/>
            <person name="Gundlach H."/>
            <person name="Mayer K.F."/>
            <person name="Schwartz D.C."/>
            <person name="Town C.D."/>
        </authorList>
    </citation>
    <scope>GENOME REANNOTATION</scope>
    <source>
        <strain evidence="2">A17</strain>
        <strain evidence="3 4">cv. Jemalong A17</strain>
    </source>
</reference>
<feature type="region of interest" description="Disordered" evidence="1">
    <location>
        <begin position="125"/>
        <end position="147"/>
    </location>
</feature>
<protein>
    <submittedName>
        <fullName evidence="2 3">Uncharacterized protein</fullName>
    </submittedName>
</protein>
<evidence type="ECO:0000313" key="4">
    <source>
        <dbReference type="Proteomes" id="UP000002051"/>
    </source>
</evidence>
<feature type="region of interest" description="Disordered" evidence="1">
    <location>
        <begin position="1"/>
        <end position="113"/>
    </location>
</feature>